<comment type="caution">
    <text evidence="6">The sequence shown here is derived from an EMBL/GenBank/DDBJ whole genome shotgun (WGS) entry which is preliminary data.</text>
</comment>
<feature type="region of interest" description="Disordered" evidence="4">
    <location>
        <begin position="1"/>
        <end position="36"/>
    </location>
</feature>
<comment type="similarity">
    <text evidence="1">Belongs to the eukaryotic initiation factor 4G family.</text>
</comment>
<dbReference type="Gene3D" id="1.25.40.180">
    <property type="match status" value="1"/>
</dbReference>
<dbReference type="AlphaFoldDB" id="A0A9D5BTL0"/>
<dbReference type="OrthoDB" id="514777at2759"/>
<gene>
    <name evidence="6" type="ORF">J5N97_001821</name>
</gene>
<dbReference type="PANTHER" id="PTHR23253:SF9">
    <property type="entry name" value="EUKARYOTIC TRANSLATION INITIATION FACTOR 4 GAMMA 2"/>
    <property type="match status" value="1"/>
</dbReference>
<name>A0A9D5BTL0_9LILI</name>
<dbReference type="EMBL" id="JAGGNH010000087">
    <property type="protein sequence ID" value="KAJ0960371.1"/>
    <property type="molecule type" value="Genomic_DNA"/>
</dbReference>
<evidence type="ECO:0000313" key="6">
    <source>
        <dbReference type="EMBL" id="KAJ0960371.1"/>
    </source>
</evidence>
<dbReference type="GO" id="GO:0016281">
    <property type="term" value="C:eukaryotic translation initiation factor 4F complex"/>
    <property type="evidence" value="ECO:0007669"/>
    <property type="project" value="TreeGrafter"/>
</dbReference>
<sequence>MTGPVTASYAVDREPHPSPGRSIDRSPRGPRVDRRMVGVGDDDKWSKLPVLLVPGMIFDLILAMGLQLCLLGPGQGVNHGVLRNPWSIFDKALMEPTFCEMYADFCYHLSAELPDFSENNEKITFKRLLLNKCQEEFERGEREQAEADKADEEGEIQQTEGEREEKRIKARMSGCWEILG</sequence>
<keyword evidence="2" id="KW-0396">Initiation factor</keyword>
<keyword evidence="3" id="KW-0648">Protein biosynthesis</keyword>
<dbReference type="Proteomes" id="UP001085076">
    <property type="component" value="Unassembled WGS sequence"/>
</dbReference>
<dbReference type="GO" id="GO:0003743">
    <property type="term" value="F:translation initiation factor activity"/>
    <property type="evidence" value="ECO:0007669"/>
    <property type="project" value="UniProtKB-KW"/>
</dbReference>
<reference evidence="6 7" key="1">
    <citation type="journal article" date="2022" name="Hortic Res">
        <title>The genome of Dioscorea zingiberensis sheds light on the biosynthesis, origin and evolution of the medicinally important diosgenin saponins.</title>
        <authorList>
            <person name="Li Y."/>
            <person name="Tan C."/>
            <person name="Li Z."/>
            <person name="Guo J."/>
            <person name="Li S."/>
            <person name="Chen X."/>
            <person name="Wang C."/>
            <person name="Dai X."/>
            <person name="Yang H."/>
            <person name="Song W."/>
            <person name="Hou L."/>
            <person name="Xu J."/>
            <person name="Tong Z."/>
            <person name="Xu A."/>
            <person name="Yuan X."/>
            <person name="Wang W."/>
            <person name="Yang Q."/>
            <person name="Chen L."/>
            <person name="Sun Z."/>
            <person name="Wang K."/>
            <person name="Pan B."/>
            <person name="Chen J."/>
            <person name="Bao Y."/>
            <person name="Liu F."/>
            <person name="Qi X."/>
            <person name="Gang D.R."/>
            <person name="Wen J."/>
            <person name="Li J."/>
        </authorList>
    </citation>
    <scope>NUCLEOTIDE SEQUENCE [LARGE SCALE GENOMIC DNA]</scope>
    <source>
        <strain evidence="6">Dzin_1.0</strain>
    </source>
</reference>
<dbReference type="SUPFAM" id="SSF48371">
    <property type="entry name" value="ARM repeat"/>
    <property type="match status" value="1"/>
</dbReference>
<dbReference type="Pfam" id="PF02854">
    <property type="entry name" value="MIF4G"/>
    <property type="match status" value="1"/>
</dbReference>
<proteinExistence type="inferred from homology"/>
<evidence type="ECO:0000259" key="5">
    <source>
        <dbReference type="Pfam" id="PF02854"/>
    </source>
</evidence>
<evidence type="ECO:0000256" key="1">
    <source>
        <dbReference type="ARBA" id="ARBA00005775"/>
    </source>
</evidence>
<evidence type="ECO:0000256" key="3">
    <source>
        <dbReference type="ARBA" id="ARBA00022917"/>
    </source>
</evidence>
<dbReference type="PANTHER" id="PTHR23253">
    <property type="entry name" value="EUKARYOTIC TRANSLATION INITIATION FACTOR 4 GAMMA"/>
    <property type="match status" value="1"/>
</dbReference>
<dbReference type="InterPro" id="IPR016024">
    <property type="entry name" value="ARM-type_fold"/>
</dbReference>
<feature type="compositionally biased region" description="Basic and acidic residues" evidence="4">
    <location>
        <begin position="11"/>
        <end position="36"/>
    </location>
</feature>
<evidence type="ECO:0000256" key="2">
    <source>
        <dbReference type="ARBA" id="ARBA00022540"/>
    </source>
</evidence>
<organism evidence="6 7">
    <name type="scientific">Dioscorea zingiberensis</name>
    <dbReference type="NCBI Taxonomy" id="325984"/>
    <lineage>
        <taxon>Eukaryota</taxon>
        <taxon>Viridiplantae</taxon>
        <taxon>Streptophyta</taxon>
        <taxon>Embryophyta</taxon>
        <taxon>Tracheophyta</taxon>
        <taxon>Spermatophyta</taxon>
        <taxon>Magnoliopsida</taxon>
        <taxon>Liliopsida</taxon>
        <taxon>Dioscoreales</taxon>
        <taxon>Dioscoreaceae</taxon>
        <taxon>Dioscorea</taxon>
    </lineage>
</organism>
<protein>
    <recommendedName>
        <fullName evidence="5">MIF4G domain-containing protein</fullName>
    </recommendedName>
</protein>
<evidence type="ECO:0000256" key="4">
    <source>
        <dbReference type="SAM" id="MobiDB-lite"/>
    </source>
</evidence>
<feature type="region of interest" description="Disordered" evidence="4">
    <location>
        <begin position="139"/>
        <end position="166"/>
    </location>
</feature>
<dbReference type="GO" id="GO:0003729">
    <property type="term" value="F:mRNA binding"/>
    <property type="evidence" value="ECO:0007669"/>
    <property type="project" value="TreeGrafter"/>
</dbReference>
<dbReference type="InterPro" id="IPR003890">
    <property type="entry name" value="MIF4G-like_typ-3"/>
</dbReference>
<accession>A0A9D5BTL0</accession>
<evidence type="ECO:0000313" key="7">
    <source>
        <dbReference type="Proteomes" id="UP001085076"/>
    </source>
</evidence>
<feature type="domain" description="MIF4G" evidence="5">
    <location>
        <begin position="88"/>
        <end position="151"/>
    </location>
</feature>
<keyword evidence="7" id="KW-1185">Reference proteome</keyword>
<feature type="compositionally biased region" description="Basic and acidic residues" evidence="4">
    <location>
        <begin position="139"/>
        <end position="148"/>
    </location>
</feature>